<gene>
    <name evidence="1" type="ORF">AVEN_226156_1</name>
</gene>
<organism evidence="1 2">
    <name type="scientific">Araneus ventricosus</name>
    <name type="common">Orbweaver spider</name>
    <name type="synonym">Epeira ventricosa</name>
    <dbReference type="NCBI Taxonomy" id="182803"/>
    <lineage>
        <taxon>Eukaryota</taxon>
        <taxon>Metazoa</taxon>
        <taxon>Ecdysozoa</taxon>
        <taxon>Arthropoda</taxon>
        <taxon>Chelicerata</taxon>
        <taxon>Arachnida</taxon>
        <taxon>Araneae</taxon>
        <taxon>Araneomorphae</taxon>
        <taxon>Entelegynae</taxon>
        <taxon>Araneoidea</taxon>
        <taxon>Araneidae</taxon>
        <taxon>Araneus</taxon>
    </lineage>
</organism>
<evidence type="ECO:0000313" key="2">
    <source>
        <dbReference type="Proteomes" id="UP000499080"/>
    </source>
</evidence>
<dbReference type="SUPFAM" id="SSF53383">
    <property type="entry name" value="PLP-dependent transferases"/>
    <property type="match status" value="1"/>
</dbReference>
<accession>A0A4Y2W9R3</accession>
<reference evidence="1 2" key="1">
    <citation type="journal article" date="2019" name="Sci. Rep.">
        <title>Orb-weaving spider Araneus ventricosus genome elucidates the spidroin gene catalogue.</title>
        <authorList>
            <person name="Kono N."/>
            <person name="Nakamura H."/>
            <person name="Ohtoshi R."/>
            <person name="Moran D.A.P."/>
            <person name="Shinohara A."/>
            <person name="Yoshida Y."/>
            <person name="Fujiwara M."/>
            <person name="Mori M."/>
            <person name="Tomita M."/>
            <person name="Arakawa K."/>
        </authorList>
    </citation>
    <scope>NUCLEOTIDE SEQUENCE [LARGE SCALE GENOMIC DNA]</scope>
</reference>
<dbReference type="AlphaFoldDB" id="A0A4Y2W9R3"/>
<dbReference type="EMBL" id="BGPR01057993">
    <property type="protein sequence ID" value="GBO34195.1"/>
    <property type="molecule type" value="Genomic_DNA"/>
</dbReference>
<keyword evidence="2" id="KW-1185">Reference proteome</keyword>
<comment type="caution">
    <text evidence="1">The sequence shown here is derived from an EMBL/GenBank/DDBJ whole genome shotgun (WGS) entry which is preliminary data.</text>
</comment>
<sequence>MASSKTMNFAPGPAKVPEEVLEQANREFFNYNNSGISVV</sequence>
<dbReference type="InterPro" id="IPR015424">
    <property type="entry name" value="PyrdxlP-dep_Trfase"/>
</dbReference>
<dbReference type="OrthoDB" id="1934753at2759"/>
<evidence type="ECO:0008006" key="3">
    <source>
        <dbReference type="Google" id="ProtNLM"/>
    </source>
</evidence>
<feature type="non-terminal residue" evidence="1">
    <location>
        <position position="39"/>
    </location>
</feature>
<protein>
    <recommendedName>
        <fullName evidence="3">Phosphoserine aminotransferase</fullName>
    </recommendedName>
</protein>
<proteinExistence type="predicted"/>
<dbReference type="Proteomes" id="UP000499080">
    <property type="component" value="Unassembled WGS sequence"/>
</dbReference>
<name>A0A4Y2W9R3_ARAVE</name>
<evidence type="ECO:0000313" key="1">
    <source>
        <dbReference type="EMBL" id="GBO34195.1"/>
    </source>
</evidence>